<protein>
    <submittedName>
        <fullName evidence="1">Uncharacterized protein</fullName>
    </submittedName>
</protein>
<evidence type="ECO:0000313" key="1">
    <source>
        <dbReference type="EMBL" id="CAA9223044.1"/>
    </source>
</evidence>
<dbReference type="EMBL" id="CADCTA010000041">
    <property type="protein sequence ID" value="CAA9223044.1"/>
    <property type="molecule type" value="Genomic_DNA"/>
</dbReference>
<name>A0A6J4HF68_9BACT</name>
<proteinExistence type="predicted"/>
<sequence>MLTAVSRPNDAQASRTRYEAVAMLLIALPQSERAPKRHAA</sequence>
<organism evidence="1">
    <name type="scientific">uncultured Chthoniobacterales bacterium</name>
    <dbReference type="NCBI Taxonomy" id="1836801"/>
    <lineage>
        <taxon>Bacteria</taxon>
        <taxon>Pseudomonadati</taxon>
        <taxon>Verrucomicrobiota</taxon>
        <taxon>Spartobacteria</taxon>
        <taxon>Chthoniobacterales</taxon>
        <taxon>environmental samples</taxon>
    </lineage>
</organism>
<reference evidence="1" key="1">
    <citation type="submission" date="2020-02" db="EMBL/GenBank/DDBJ databases">
        <authorList>
            <person name="Meier V. D."/>
        </authorList>
    </citation>
    <scope>NUCLEOTIDE SEQUENCE</scope>
    <source>
        <strain evidence="1">AVDCRST_MAG42</strain>
    </source>
</reference>
<dbReference type="AlphaFoldDB" id="A0A6J4HF68"/>
<accession>A0A6J4HF68</accession>
<gene>
    <name evidence="1" type="ORF">AVDCRST_MAG42-671</name>
</gene>